<proteinExistence type="inferred from homology"/>
<evidence type="ECO:0000256" key="5">
    <source>
        <dbReference type="RuleBase" id="RU364018"/>
    </source>
</evidence>
<evidence type="ECO:0000256" key="4">
    <source>
        <dbReference type="ARBA" id="ARBA00022927"/>
    </source>
</evidence>
<keyword evidence="2 5" id="KW-0813">Transport</keyword>
<keyword evidence="5" id="KW-0968">Cytoplasmic vesicle</keyword>
<dbReference type="EMBL" id="BKCJ010115796">
    <property type="protein sequence ID" value="GEX56290.1"/>
    <property type="molecule type" value="Genomic_DNA"/>
</dbReference>
<evidence type="ECO:0000256" key="3">
    <source>
        <dbReference type="ARBA" id="ARBA00022490"/>
    </source>
</evidence>
<protein>
    <recommendedName>
        <fullName evidence="5">Coatomer subunit delta</fullName>
    </recommendedName>
</protein>
<dbReference type="InterPro" id="IPR011012">
    <property type="entry name" value="Longin-like_dom_sf"/>
</dbReference>
<organism evidence="7">
    <name type="scientific">Tanacetum cinerariifolium</name>
    <name type="common">Dalmatian daisy</name>
    <name type="synonym">Chrysanthemum cinerariifolium</name>
    <dbReference type="NCBI Taxonomy" id="118510"/>
    <lineage>
        <taxon>Eukaryota</taxon>
        <taxon>Viridiplantae</taxon>
        <taxon>Streptophyta</taxon>
        <taxon>Embryophyta</taxon>
        <taxon>Tracheophyta</taxon>
        <taxon>Spermatophyta</taxon>
        <taxon>Magnoliopsida</taxon>
        <taxon>eudicotyledons</taxon>
        <taxon>Gunneridae</taxon>
        <taxon>Pentapetalae</taxon>
        <taxon>asterids</taxon>
        <taxon>campanulids</taxon>
        <taxon>Asterales</taxon>
        <taxon>Asteraceae</taxon>
        <taxon>Asteroideae</taxon>
        <taxon>Anthemideae</taxon>
        <taxon>Anthemidinae</taxon>
        <taxon>Tanacetum</taxon>
    </lineage>
</organism>
<dbReference type="InterPro" id="IPR027059">
    <property type="entry name" value="Coatomer_dsu"/>
</dbReference>
<dbReference type="SUPFAM" id="SSF64356">
    <property type="entry name" value="SNARE-like"/>
    <property type="match status" value="1"/>
</dbReference>
<keyword evidence="5" id="KW-0333">Golgi apparatus</keyword>
<keyword evidence="3 5" id="KW-0963">Cytoplasm</keyword>
<gene>
    <name evidence="7" type="ORF">Tci_328265</name>
</gene>
<dbReference type="GO" id="GO:0051645">
    <property type="term" value="P:Golgi localization"/>
    <property type="evidence" value="ECO:0007669"/>
    <property type="project" value="TreeGrafter"/>
</dbReference>
<comment type="subcellular location">
    <subcellularLocation>
        <location evidence="5 6">Cytoplasm</location>
    </subcellularLocation>
    <subcellularLocation>
        <location evidence="5 6">Cytoplasmic vesicle</location>
        <location evidence="5 6">COPI-coated vesicle membrane</location>
        <topology evidence="5 6">Peripheral membrane protein</topology>
        <orientation evidence="5 6">Cytoplasmic side</orientation>
    </subcellularLocation>
    <subcellularLocation>
        <location evidence="5 6">Golgi apparatus membrane</location>
        <topology evidence="5 6">Peripheral membrane protein</topology>
        <orientation evidence="5 6">Cytoplasmic side</orientation>
    </subcellularLocation>
</comment>
<reference evidence="7" key="1">
    <citation type="journal article" date="2019" name="Sci. Rep.">
        <title>Draft genome of Tanacetum cinerariifolium, the natural source of mosquito coil.</title>
        <authorList>
            <person name="Yamashiro T."/>
            <person name="Shiraishi A."/>
            <person name="Satake H."/>
            <person name="Nakayama K."/>
        </authorList>
    </citation>
    <scope>NUCLEOTIDE SEQUENCE</scope>
</reference>
<comment type="similarity">
    <text evidence="1 5">Belongs to the adaptor complexes medium subunit family. Delta-COP subfamily.</text>
</comment>
<dbReference type="PANTHER" id="PTHR10121">
    <property type="entry name" value="COATOMER SUBUNIT DELTA"/>
    <property type="match status" value="1"/>
</dbReference>
<evidence type="ECO:0000313" key="7">
    <source>
        <dbReference type="EMBL" id="GEX56290.1"/>
    </source>
</evidence>
<name>A0A699HBA0_TANCI</name>
<dbReference type="GO" id="GO:0006888">
    <property type="term" value="P:endoplasmic reticulum to Golgi vesicle-mediated transport"/>
    <property type="evidence" value="ECO:0007669"/>
    <property type="project" value="TreeGrafter"/>
</dbReference>
<comment type="subunit">
    <text evidence="5">Oligomeric complex that consists of at least the alpha, beta, beta', gamma, delta, epsilon and zeta subunits.</text>
</comment>
<accession>A0A699HBA0</accession>
<keyword evidence="5" id="KW-0472">Membrane</keyword>
<dbReference type="AlphaFoldDB" id="A0A699HBA0"/>
<evidence type="ECO:0000256" key="2">
    <source>
        <dbReference type="ARBA" id="ARBA00022448"/>
    </source>
</evidence>
<evidence type="ECO:0000256" key="1">
    <source>
        <dbReference type="ARBA" id="ARBA00010516"/>
    </source>
</evidence>
<dbReference type="GO" id="GO:0006890">
    <property type="term" value="P:retrograde vesicle-mediated transport, Golgi to endoplasmic reticulum"/>
    <property type="evidence" value="ECO:0007669"/>
    <property type="project" value="UniProtKB-UniRule"/>
</dbReference>
<evidence type="ECO:0000256" key="6">
    <source>
        <dbReference type="RuleBase" id="RU366052"/>
    </source>
</evidence>
<comment type="function">
    <text evidence="5">The coatomer is a cytosolic protein complex that binds to dilysine motifs and reversibly associates with Golgi non-clathrin-coated vesicles, which further mediate biosynthetic protein transport from the ER, via the Golgi up to the trans Golgi network. Coatomer complex is required for budding from Golgi membranes, and is essential for the retrograde Golgi-to-ER transport of dilysine-tagged proteins.</text>
</comment>
<keyword evidence="4 5" id="KW-0653">Protein transport</keyword>
<keyword evidence="5" id="KW-0931">ER-Golgi transport</keyword>
<dbReference type="GO" id="GO:0030126">
    <property type="term" value="C:COPI vesicle coat"/>
    <property type="evidence" value="ECO:0007669"/>
    <property type="project" value="UniProtKB-UniRule"/>
</dbReference>
<sequence>MNINALVSRQFVDMSRVRIEFLQLFLSWLEVGNNIPMLRPRMLLSKVVAEFSTSLDEEGISKHAFELIFAFDEVISNGHKEDVTVTQVKQYCEMESHEERLHKAELERTIIETKKAMQLKALEIEKNKLERGKMVKGGYSSLQSMGIMDGGFGNDTMIPDGNDYGRGSGIGLSTDVNKSTAVSAPSKGTGMKLGRSQKGNQFLESLKAEGEVI</sequence>
<dbReference type="GO" id="GO:0015031">
    <property type="term" value="P:protein transport"/>
    <property type="evidence" value="ECO:0007669"/>
    <property type="project" value="UniProtKB-KW"/>
</dbReference>
<comment type="caution">
    <text evidence="7">The sequence shown here is derived from an EMBL/GenBank/DDBJ whole genome shotgun (WGS) entry which is preliminary data.</text>
</comment>
<dbReference type="PANTHER" id="PTHR10121:SF0">
    <property type="entry name" value="COATOMER SUBUNIT DELTA"/>
    <property type="match status" value="1"/>
</dbReference>
<dbReference type="GO" id="GO:0000139">
    <property type="term" value="C:Golgi membrane"/>
    <property type="evidence" value="ECO:0007669"/>
    <property type="project" value="UniProtKB-SubCell"/>
</dbReference>